<evidence type="ECO:0000313" key="4">
    <source>
        <dbReference type="Proteomes" id="UP000298416"/>
    </source>
</evidence>
<dbReference type="Proteomes" id="UP000298416">
    <property type="component" value="Unassembled WGS sequence"/>
</dbReference>
<comment type="caution">
    <text evidence="3">The sequence shown here is derived from an EMBL/GenBank/DDBJ whole genome shotgun (WGS) entry which is preliminary data.</text>
</comment>
<keyword evidence="1" id="KW-0378">Hydrolase</keyword>
<dbReference type="Gene3D" id="3.90.70.130">
    <property type="match status" value="1"/>
</dbReference>
<dbReference type="PANTHER" id="PTHR48153">
    <property type="entry name" value="UFM1-SPECIFIC PROTEASE 2"/>
    <property type="match status" value="1"/>
</dbReference>
<sequence length="461" mass="51463">MAFSACPFCNFSVPTHELESSIDSPDTRISILSVKMRREIWSSRGESLIFRPVHLQLCDSAPSSSYGIESIDARVATTASRGNKNDQGHASLVLTLKQENNYISIYEDSATSSSYVIDARVDTTASGGNRYDQVHASLVVSQRQEVFYKIECDLMVMLRKCLESESGSSRTVLCGYIDHFQSIVSHDHGWGCGWRNIQMLSSHLIKQRQEARQVLYGGSGFVPNIESLQRWLELAWEKGFDPPGSDDFDRRVHGTRTWIGTTECAALLHSFGLRARIVDFSTRKAAGVYGPMDRFLSKGVGSSIAVSTGKESDRDYGKGKGHQVLARWVWNYFSSSNTGRSGNQRVVLSEKSPLYFQHDGHSRTIVGIQAKPEKNGMLQYNLLILDPSEVELSSLCEAVMTIRTRALEKSLSVNGGWQQLIKRGVHTLKKPQYQLCYVDPGIASGEELEELKNIHSVLHEL</sequence>
<dbReference type="GO" id="GO:0019783">
    <property type="term" value="F:ubiquitin-like protein peptidase activity"/>
    <property type="evidence" value="ECO:0007669"/>
    <property type="project" value="TreeGrafter"/>
</dbReference>
<evidence type="ECO:0000256" key="1">
    <source>
        <dbReference type="ARBA" id="ARBA00022801"/>
    </source>
</evidence>
<dbReference type="Pfam" id="PF07910">
    <property type="entry name" value="Peptidase_C78"/>
    <property type="match status" value="1"/>
</dbReference>
<evidence type="ECO:0000259" key="2">
    <source>
        <dbReference type="Pfam" id="PF07910"/>
    </source>
</evidence>
<keyword evidence="4" id="KW-1185">Reference proteome</keyword>
<proteinExistence type="predicted"/>
<accession>A0A8X8Y3H8</accession>
<protein>
    <recommendedName>
        <fullName evidence="2">UFSP1/2/DUB catalytic domain-containing protein</fullName>
    </recommendedName>
</protein>
<dbReference type="EMBL" id="PNBA02000005">
    <property type="protein sequence ID" value="KAG6425625.1"/>
    <property type="molecule type" value="Genomic_DNA"/>
</dbReference>
<reference evidence="3" key="1">
    <citation type="submission" date="2018-01" db="EMBL/GenBank/DDBJ databases">
        <authorList>
            <person name="Mao J.F."/>
        </authorList>
    </citation>
    <scope>NUCLEOTIDE SEQUENCE</scope>
    <source>
        <strain evidence="3">Huo1</strain>
        <tissue evidence="3">Leaf</tissue>
    </source>
</reference>
<evidence type="ECO:0000313" key="3">
    <source>
        <dbReference type="EMBL" id="KAG6425625.1"/>
    </source>
</evidence>
<dbReference type="AlphaFoldDB" id="A0A8X8Y3H8"/>
<dbReference type="PANTHER" id="PTHR48153:SF4">
    <property type="entry name" value="UBIQUITIN CARBOXYL-TERMINAL HYDROLASE MUG105"/>
    <property type="match status" value="1"/>
</dbReference>
<name>A0A8X8Y3H8_SALSN</name>
<organism evidence="3">
    <name type="scientific">Salvia splendens</name>
    <name type="common">Scarlet sage</name>
    <dbReference type="NCBI Taxonomy" id="180675"/>
    <lineage>
        <taxon>Eukaryota</taxon>
        <taxon>Viridiplantae</taxon>
        <taxon>Streptophyta</taxon>
        <taxon>Embryophyta</taxon>
        <taxon>Tracheophyta</taxon>
        <taxon>Spermatophyta</taxon>
        <taxon>Magnoliopsida</taxon>
        <taxon>eudicotyledons</taxon>
        <taxon>Gunneridae</taxon>
        <taxon>Pentapetalae</taxon>
        <taxon>asterids</taxon>
        <taxon>lamiids</taxon>
        <taxon>Lamiales</taxon>
        <taxon>Lamiaceae</taxon>
        <taxon>Nepetoideae</taxon>
        <taxon>Mentheae</taxon>
        <taxon>Salviinae</taxon>
        <taxon>Salvia</taxon>
        <taxon>Salvia subgen. Calosphace</taxon>
        <taxon>core Calosphace</taxon>
    </lineage>
</organism>
<dbReference type="InterPro" id="IPR012462">
    <property type="entry name" value="UFSP1/2_DUB_cat"/>
</dbReference>
<feature type="domain" description="UFSP1/2/DUB catalytic" evidence="2">
    <location>
        <begin position="173"/>
        <end position="436"/>
    </location>
</feature>
<gene>
    <name evidence="3" type="ORF">SASPL_116068</name>
</gene>
<reference evidence="3" key="2">
    <citation type="submission" date="2020-08" db="EMBL/GenBank/DDBJ databases">
        <title>Plant Genome Project.</title>
        <authorList>
            <person name="Zhang R.-G."/>
        </authorList>
    </citation>
    <scope>NUCLEOTIDE SEQUENCE</scope>
    <source>
        <strain evidence="3">Huo1</strain>
        <tissue evidence="3">Leaf</tissue>
    </source>
</reference>